<feature type="compositionally biased region" description="Pro residues" evidence="1">
    <location>
        <begin position="27"/>
        <end position="39"/>
    </location>
</feature>
<organism evidence="3 4">
    <name type="scientific">Manihot esculenta</name>
    <name type="common">Cassava</name>
    <name type="synonym">Jatropha manihot</name>
    <dbReference type="NCBI Taxonomy" id="3983"/>
    <lineage>
        <taxon>Eukaryota</taxon>
        <taxon>Viridiplantae</taxon>
        <taxon>Streptophyta</taxon>
        <taxon>Embryophyta</taxon>
        <taxon>Tracheophyta</taxon>
        <taxon>Spermatophyta</taxon>
        <taxon>Magnoliopsida</taxon>
        <taxon>eudicotyledons</taxon>
        <taxon>Gunneridae</taxon>
        <taxon>Pentapetalae</taxon>
        <taxon>rosids</taxon>
        <taxon>fabids</taxon>
        <taxon>Malpighiales</taxon>
        <taxon>Euphorbiaceae</taxon>
        <taxon>Crotonoideae</taxon>
        <taxon>Manihoteae</taxon>
        <taxon>Manihot</taxon>
    </lineage>
</organism>
<keyword evidence="4" id="KW-1185">Reference proteome</keyword>
<dbReference type="Gramene" id="Manes.03G164801.1.v8.1">
    <property type="protein sequence ID" value="Manes.03G164801.1.v8.1.CDS.1"/>
    <property type="gene ID" value="Manes.03G164801.v8.1"/>
</dbReference>
<evidence type="ECO:0000313" key="4">
    <source>
        <dbReference type="Proteomes" id="UP000091857"/>
    </source>
</evidence>
<dbReference type="EMBL" id="CM004389">
    <property type="protein sequence ID" value="OAY55578.1"/>
    <property type="molecule type" value="Genomic_DNA"/>
</dbReference>
<name>A0A2C9WA73_MANES</name>
<evidence type="ECO:0000256" key="1">
    <source>
        <dbReference type="SAM" id="MobiDB-lite"/>
    </source>
</evidence>
<dbReference type="OMA" id="PSHEGHI"/>
<accession>A0A2C9WA73</accession>
<evidence type="ECO:0000256" key="2">
    <source>
        <dbReference type="SAM" id="SignalP"/>
    </source>
</evidence>
<gene>
    <name evidence="3" type="ORF">MANES_03G164801v8</name>
</gene>
<feature type="region of interest" description="Disordered" evidence="1">
    <location>
        <begin position="24"/>
        <end position="127"/>
    </location>
</feature>
<feature type="compositionally biased region" description="Pro residues" evidence="1">
    <location>
        <begin position="117"/>
        <end position="127"/>
    </location>
</feature>
<keyword evidence="2" id="KW-0732">Signal</keyword>
<reference evidence="4" key="1">
    <citation type="journal article" date="2016" name="Nat. Biotechnol.">
        <title>Sequencing wild and cultivated cassava and related species reveals extensive interspecific hybridization and genetic diversity.</title>
        <authorList>
            <person name="Bredeson J.V."/>
            <person name="Lyons J.B."/>
            <person name="Prochnik S.E."/>
            <person name="Wu G.A."/>
            <person name="Ha C.M."/>
            <person name="Edsinger-Gonzales E."/>
            <person name="Grimwood J."/>
            <person name="Schmutz J."/>
            <person name="Rabbi I.Y."/>
            <person name="Egesi C."/>
            <person name="Nauluvula P."/>
            <person name="Lebot V."/>
            <person name="Ndunguru J."/>
            <person name="Mkamilo G."/>
            <person name="Bart R.S."/>
            <person name="Setter T.L."/>
            <person name="Gleadow R.M."/>
            <person name="Kulakow P."/>
            <person name="Ferguson M.E."/>
            <person name="Rounsley S."/>
            <person name="Rokhsar D.S."/>
        </authorList>
    </citation>
    <scope>NUCLEOTIDE SEQUENCE [LARGE SCALE GENOMIC DNA]</scope>
    <source>
        <strain evidence="4">cv. AM560-2</strain>
    </source>
</reference>
<dbReference type="AlphaFoldDB" id="A0A2C9WA73"/>
<comment type="caution">
    <text evidence="3">The sequence shown here is derived from an EMBL/GenBank/DDBJ whole genome shotgun (WGS) entry which is preliminary data.</text>
</comment>
<protein>
    <submittedName>
        <fullName evidence="3">Uncharacterized protein</fullName>
    </submittedName>
</protein>
<evidence type="ECO:0000313" key="3">
    <source>
        <dbReference type="EMBL" id="OAY55578.1"/>
    </source>
</evidence>
<dbReference type="Proteomes" id="UP000091857">
    <property type="component" value="Chromosome 3"/>
</dbReference>
<feature type="compositionally biased region" description="Basic and acidic residues" evidence="1">
    <location>
        <begin position="71"/>
        <end position="82"/>
    </location>
</feature>
<feature type="signal peptide" evidence="2">
    <location>
        <begin position="1"/>
        <end position="22"/>
    </location>
</feature>
<proteinExistence type="predicted"/>
<sequence>MSPKYLLVLFLAVVLLITHSLAQYRPPINPPPIYKPPPAEGYASVEPTDKHHGPPKKWPPSSVDGTIGVGDHQEKAIPDKDKPYKRKGVPPPHKPGHPPVVDTEDAIHRPPAKKKPPPYSHRPPSSD</sequence>
<feature type="chain" id="PRO_5012203542" evidence="2">
    <location>
        <begin position="23"/>
        <end position="127"/>
    </location>
</feature>